<organism evidence="1 2">
    <name type="scientific">Diphasiastrum complanatum</name>
    <name type="common">Issler's clubmoss</name>
    <name type="synonym">Lycopodium complanatum</name>
    <dbReference type="NCBI Taxonomy" id="34168"/>
    <lineage>
        <taxon>Eukaryota</taxon>
        <taxon>Viridiplantae</taxon>
        <taxon>Streptophyta</taxon>
        <taxon>Embryophyta</taxon>
        <taxon>Tracheophyta</taxon>
        <taxon>Lycopodiopsida</taxon>
        <taxon>Lycopodiales</taxon>
        <taxon>Lycopodiaceae</taxon>
        <taxon>Lycopodioideae</taxon>
        <taxon>Diphasiastrum</taxon>
    </lineage>
</organism>
<evidence type="ECO:0000313" key="1">
    <source>
        <dbReference type="EMBL" id="KAJ7546923.1"/>
    </source>
</evidence>
<evidence type="ECO:0000313" key="2">
    <source>
        <dbReference type="Proteomes" id="UP001162992"/>
    </source>
</evidence>
<dbReference type="EMBL" id="CM055099">
    <property type="protein sequence ID" value="KAJ7546923.1"/>
    <property type="molecule type" value="Genomic_DNA"/>
</dbReference>
<dbReference type="Proteomes" id="UP001162992">
    <property type="component" value="Chromosome 8"/>
</dbReference>
<name>A0ACC2CYD9_DIPCM</name>
<sequence length="383" mass="41656">MEAVKQTGMRGLDAMKGIIDPSSAGAVDTLVSASIAVTAYASAWLILPRVLRALHRYVEQGPTARLLGRTTQEQMPYDLSVWSALEEPARLFVTLVAFSQLGALVAPSTVAIQCLGQIWRGGTVVSLVWFLHRWKSSAFERVLTVRKMKQEERERYLALDKISSIGLIILGAMALAEASGVAVQSVMTVGGIGGVATAFAARDILGNALSGLALQFSKPFSVGESISAGAIEGQVIEIGLHSTKLLNADKFPVTVPNSFFSSEVIVNKSRAKWRGLNAQFPIHLSSIEKLREITIEILENLQANPNVFLEQEPPRCYVSAIGPTHLEIVVSCNIKPMGKDEFFLAQQELLISIAQILSRKEWSKPDSPTVQLARLNSSNRTTF</sequence>
<proteinExistence type="predicted"/>
<reference evidence="2" key="1">
    <citation type="journal article" date="2024" name="Proc. Natl. Acad. Sci. U.S.A.">
        <title>Extraordinary preservation of gene collinearity over three hundred million years revealed in homosporous lycophytes.</title>
        <authorList>
            <person name="Li C."/>
            <person name="Wickell D."/>
            <person name="Kuo L.Y."/>
            <person name="Chen X."/>
            <person name="Nie B."/>
            <person name="Liao X."/>
            <person name="Peng D."/>
            <person name="Ji J."/>
            <person name="Jenkins J."/>
            <person name="Williams M."/>
            <person name="Shu S."/>
            <person name="Plott C."/>
            <person name="Barry K."/>
            <person name="Rajasekar S."/>
            <person name="Grimwood J."/>
            <person name="Han X."/>
            <person name="Sun S."/>
            <person name="Hou Z."/>
            <person name="He W."/>
            <person name="Dai G."/>
            <person name="Sun C."/>
            <person name="Schmutz J."/>
            <person name="Leebens-Mack J.H."/>
            <person name="Li F.W."/>
            <person name="Wang L."/>
        </authorList>
    </citation>
    <scope>NUCLEOTIDE SEQUENCE [LARGE SCALE GENOMIC DNA]</scope>
    <source>
        <strain evidence="2">cv. PW_Plant_1</strain>
    </source>
</reference>
<comment type="caution">
    <text evidence="1">The sequence shown here is derived from an EMBL/GenBank/DDBJ whole genome shotgun (WGS) entry which is preliminary data.</text>
</comment>
<gene>
    <name evidence="1" type="ORF">O6H91_08G061200</name>
</gene>
<accession>A0ACC2CYD9</accession>
<protein>
    <submittedName>
        <fullName evidence="1">Uncharacterized protein</fullName>
    </submittedName>
</protein>
<keyword evidence="2" id="KW-1185">Reference proteome</keyword>